<dbReference type="AlphaFoldDB" id="A0A7J9GB65"/>
<comment type="caution">
    <text evidence="1">The sequence shown here is derived from an EMBL/GenBank/DDBJ whole genome shotgun (WGS) entry which is preliminary data.</text>
</comment>
<organism evidence="1 2">
    <name type="scientific">Gossypium harknessii</name>
    <dbReference type="NCBI Taxonomy" id="34285"/>
    <lineage>
        <taxon>Eukaryota</taxon>
        <taxon>Viridiplantae</taxon>
        <taxon>Streptophyta</taxon>
        <taxon>Embryophyta</taxon>
        <taxon>Tracheophyta</taxon>
        <taxon>Spermatophyta</taxon>
        <taxon>Magnoliopsida</taxon>
        <taxon>eudicotyledons</taxon>
        <taxon>Gunneridae</taxon>
        <taxon>Pentapetalae</taxon>
        <taxon>rosids</taxon>
        <taxon>malvids</taxon>
        <taxon>Malvales</taxon>
        <taxon>Malvaceae</taxon>
        <taxon>Malvoideae</taxon>
        <taxon>Gossypium</taxon>
    </lineage>
</organism>
<reference evidence="1 2" key="1">
    <citation type="journal article" date="2019" name="Genome Biol. Evol.">
        <title>Insights into the evolution of the New World diploid cottons (Gossypium, subgenus Houzingenia) based on genome sequencing.</title>
        <authorList>
            <person name="Grover C.E."/>
            <person name="Arick M.A. 2nd"/>
            <person name="Thrash A."/>
            <person name="Conover J.L."/>
            <person name="Sanders W.S."/>
            <person name="Peterson D.G."/>
            <person name="Frelichowski J.E."/>
            <person name="Scheffler J.A."/>
            <person name="Scheffler B.E."/>
            <person name="Wendel J.F."/>
        </authorList>
    </citation>
    <scope>NUCLEOTIDE SEQUENCE [LARGE SCALE GENOMIC DNA]</scope>
    <source>
        <strain evidence="1">0</strain>
        <tissue evidence="1">Leaf</tissue>
    </source>
</reference>
<dbReference type="EMBL" id="JABFAD010000003">
    <property type="protein sequence ID" value="MBA0794055.1"/>
    <property type="molecule type" value="Genomic_DNA"/>
</dbReference>
<evidence type="ECO:0000313" key="2">
    <source>
        <dbReference type="Proteomes" id="UP000593560"/>
    </source>
</evidence>
<name>A0A7J9GB65_9ROSI</name>
<keyword evidence="2" id="KW-1185">Reference proteome</keyword>
<sequence length="82" mass="9596">MAAAIPFIFKESSPVILGFGLIIILCVKLHRHENVDDSKQASRRFKEKLDCHSRRIWARFIWSLMIPLNDPPAYLFCCFVQF</sequence>
<gene>
    <name evidence="1" type="ORF">Gohar_018419</name>
</gene>
<evidence type="ECO:0000313" key="1">
    <source>
        <dbReference type="EMBL" id="MBA0794055.1"/>
    </source>
</evidence>
<protein>
    <submittedName>
        <fullName evidence="1">Uncharacterized protein</fullName>
    </submittedName>
</protein>
<proteinExistence type="predicted"/>
<dbReference type="Proteomes" id="UP000593560">
    <property type="component" value="Unassembled WGS sequence"/>
</dbReference>
<accession>A0A7J9GB65</accession>
<dbReference type="OrthoDB" id="1739516at2759"/>